<dbReference type="OrthoDB" id="5188961at2"/>
<organism evidence="2 3">
    <name type="scientific">Nakamurella antarctica</name>
    <dbReference type="NCBI Taxonomy" id="1902245"/>
    <lineage>
        <taxon>Bacteria</taxon>
        <taxon>Bacillati</taxon>
        <taxon>Actinomycetota</taxon>
        <taxon>Actinomycetes</taxon>
        <taxon>Nakamurellales</taxon>
        <taxon>Nakamurellaceae</taxon>
        <taxon>Nakamurella</taxon>
    </lineage>
</organism>
<dbReference type="EMBL" id="CP034170">
    <property type="protein sequence ID" value="AZI58038.1"/>
    <property type="molecule type" value="Genomic_DNA"/>
</dbReference>
<sequence length="275" mass="28288">MSAIRAATVLALWGGAFGEQRASADELLQQLAETGFNAGVRADDAVTAERTGLPGPGSAGAGTIDLLALLRESGTPELLLPVPGDLRGLPPKSTSVIAALDAGAAVLLPAAALLVIPTNGFWRVHDATGPEDGRGNSSAAGSVLEAELALDGAIRTATRRLMVLDIARDSASVREQIAAKMRDAAVPLPPGVRRSCSALLAKAISLQALLEVAQQHQTGAVSRHELGAVDDALRPLAAAVRFGRLAAVAHALVSRSHQEASPHHPAVHKNLNAYE</sequence>
<dbReference type="KEGG" id="nak:EH165_07670"/>
<keyword evidence="3" id="KW-1185">Reference proteome</keyword>
<evidence type="ECO:0000256" key="1">
    <source>
        <dbReference type="SAM" id="MobiDB-lite"/>
    </source>
</evidence>
<name>A0A3G8ZLK7_9ACTN</name>
<accession>A0A3G8ZLK7</accession>
<dbReference type="Proteomes" id="UP000268084">
    <property type="component" value="Chromosome"/>
</dbReference>
<reference evidence="2 3" key="2">
    <citation type="submission" date="2018-12" db="EMBL/GenBank/DDBJ databases">
        <title>Nakamurella antarcticus sp. nov., isolated from Antarctica South Shetland Islands soil.</title>
        <authorList>
            <person name="Peng F."/>
        </authorList>
    </citation>
    <scope>NUCLEOTIDE SEQUENCE [LARGE SCALE GENOMIC DNA]</scope>
    <source>
        <strain evidence="2 3">S14-144</strain>
    </source>
</reference>
<reference evidence="2 3" key="1">
    <citation type="submission" date="2018-11" db="EMBL/GenBank/DDBJ databases">
        <authorList>
            <person name="Da X."/>
        </authorList>
    </citation>
    <scope>NUCLEOTIDE SEQUENCE [LARGE SCALE GENOMIC DNA]</scope>
    <source>
        <strain evidence="2 3">S14-144</strain>
    </source>
</reference>
<evidence type="ECO:0000313" key="2">
    <source>
        <dbReference type="EMBL" id="AZI58038.1"/>
    </source>
</evidence>
<evidence type="ECO:0000313" key="3">
    <source>
        <dbReference type="Proteomes" id="UP000268084"/>
    </source>
</evidence>
<dbReference type="AlphaFoldDB" id="A0A3G8ZLK7"/>
<feature type="region of interest" description="Disordered" evidence="1">
    <location>
        <begin position="256"/>
        <end position="275"/>
    </location>
</feature>
<dbReference type="RefSeq" id="WP_124798948.1">
    <property type="nucleotide sequence ID" value="NZ_CP034170.1"/>
</dbReference>
<proteinExistence type="predicted"/>
<gene>
    <name evidence="2" type="ORF">EH165_07670</name>
</gene>
<protein>
    <submittedName>
        <fullName evidence="2">Uncharacterized protein</fullName>
    </submittedName>
</protein>